<evidence type="ECO:0000259" key="1">
    <source>
        <dbReference type="Pfam" id="PF03061"/>
    </source>
</evidence>
<dbReference type="EC" id="3.1.2.-" evidence="2"/>
<dbReference type="RefSeq" id="WP_262874033.1">
    <property type="nucleotide sequence ID" value="NZ_BAABKW010000012.1"/>
</dbReference>
<dbReference type="CDD" id="cd03443">
    <property type="entry name" value="PaaI_thioesterase"/>
    <property type="match status" value="1"/>
</dbReference>
<sequence length="149" mass="15432">MAISPTLDDLTTYVDAFTARRGFDDIAATLGLTPHAADGTSISLRMPLTDALAQANGMFSAAALFGAADIAGTFLAMQSSAEAGQFPLAVQSNQNFLSNSKADYAVATARLLRGGGKVAVVEVAVDDAAGKQLMHATFTYVLSERSLGR</sequence>
<dbReference type="EMBL" id="JBHTBE010000002">
    <property type="protein sequence ID" value="MFC7269103.1"/>
    <property type="molecule type" value="Genomic_DNA"/>
</dbReference>
<dbReference type="GO" id="GO:0016787">
    <property type="term" value="F:hydrolase activity"/>
    <property type="evidence" value="ECO:0007669"/>
    <property type="project" value="UniProtKB-KW"/>
</dbReference>
<keyword evidence="3" id="KW-1185">Reference proteome</keyword>
<dbReference type="SUPFAM" id="SSF54637">
    <property type="entry name" value="Thioesterase/thiol ester dehydrase-isomerase"/>
    <property type="match status" value="1"/>
</dbReference>
<organism evidence="2 3">
    <name type="scientific">Microbacterium fluvii</name>
    <dbReference type="NCBI Taxonomy" id="415215"/>
    <lineage>
        <taxon>Bacteria</taxon>
        <taxon>Bacillati</taxon>
        <taxon>Actinomycetota</taxon>
        <taxon>Actinomycetes</taxon>
        <taxon>Micrococcales</taxon>
        <taxon>Microbacteriaceae</taxon>
        <taxon>Microbacterium</taxon>
    </lineage>
</organism>
<comment type="caution">
    <text evidence="2">The sequence shown here is derived from an EMBL/GenBank/DDBJ whole genome shotgun (WGS) entry which is preliminary data.</text>
</comment>
<proteinExistence type="predicted"/>
<dbReference type="Gene3D" id="3.10.129.10">
    <property type="entry name" value="Hotdog Thioesterase"/>
    <property type="match status" value="1"/>
</dbReference>
<name>A0ABW2HGI2_9MICO</name>
<accession>A0ABW2HGI2</accession>
<gene>
    <name evidence="2" type="ORF">ACFQRL_09055</name>
</gene>
<protein>
    <submittedName>
        <fullName evidence="2">PaaI family thioesterase</fullName>
        <ecNumber evidence="2">3.1.2.-</ecNumber>
    </submittedName>
</protein>
<dbReference type="InterPro" id="IPR029069">
    <property type="entry name" value="HotDog_dom_sf"/>
</dbReference>
<reference evidence="3" key="1">
    <citation type="journal article" date="2019" name="Int. J. Syst. Evol. Microbiol.">
        <title>The Global Catalogue of Microorganisms (GCM) 10K type strain sequencing project: providing services to taxonomists for standard genome sequencing and annotation.</title>
        <authorList>
            <consortium name="The Broad Institute Genomics Platform"/>
            <consortium name="The Broad Institute Genome Sequencing Center for Infectious Disease"/>
            <person name="Wu L."/>
            <person name="Ma J."/>
        </authorList>
    </citation>
    <scope>NUCLEOTIDE SEQUENCE [LARGE SCALE GENOMIC DNA]</scope>
    <source>
        <strain evidence="3">CGMCC 1.15772</strain>
    </source>
</reference>
<dbReference type="InterPro" id="IPR006683">
    <property type="entry name" value="Thioestr_dom"/>
</dbReference>
<evidence type="ECO:0000313" key="2">
    <source>
        <dbReference type="EMBL" id="MFC7269103.1"/>
    </source>
</evidence>
<keyword evidence="2" id="KW-0378">Hydrolase</keyword>
<feature type="domain" description="Thioesterase" evidence="1">
    <location>
        <begin position="57"/>
        <end position="131"/>
    </location>
</feature>
<evidence type="ECO:0000313" key="3">
    <source>
        <dbReference type="Proteomes" id="UP001596507"/>
    </source>
</evidence>
<dbReference type="Pfam" id="PF03061">
    <property type="entry name" value="4HBT"/>
    <property type="match status" value="1"/>
</dbReference>
<dbReference type="Proteomes" id="UP001596507">
    <property type="component" value="Unassembled WGS sequence"/>
</dbReference>